<evidence type="ECO:0000313" key="2">
    <source>
        <dbReference type="Proteomes" id="UP000178432"/>
    </source>
</evidence>
<organism evidence="1 2">
    <name type="scientific">Candidatus Buchananbacteria bacterium RIFCSPHIGHO2_01_FULL_46_12</name>
    <dbReference type="NCBI Taxonomy" id="1797536"/>
    <lineage>
        <taxon>Bacteria</taxon>
        <taxon>Candidatus Buchananiibacteriota</taxon>
    </lineage>
</organism>
<dbReference type="EMBL" id="MHIF01000073">
    <property type="protein sequence ID" value="OGY45731.1"/>
    <property type="molecule type" value="Genomic_DNA"/>
</dbReference>
<gene>
    <name evidence="1" type="ORF">A2663_02800</name>
</gene>
<comment type="caution">
    <text evidence="1">The sequence shown here is derived from an EMBL/GenBank/DDBJ whole genome shotgun (WGS) entry which is preliminary data.</text>
</comment>
<sequence>MLETELPDLCADRLDYTFQDPAEKKINGAAAKKLLKKLRVYKNRFVFADRASAEGFGRLYLKLNQLVWCNPKQVTLFVLLAQALKIGLEKNIISKKDLFTDDQTVRNKLQAAKNPEIAEKFRLMKNLRIKIVPKNQVLGCSKTKIRIVDPGFLKNGKLIRLSAIDQDYKNKIAAFKKWAKNGFCVKILNK</sequence>
<accession>A0A1G1Y0I7</accession>
<dbReference type="Proteomes" id="UP000178432">
    <property type="component" value="Unassembled WGS sequence"/>
</dbReference>
<name>A0A1G1Y0I7_9BACT</name>
<dbReference type="AlphaFoldDB" id="A0A1G1Y0I7"/>
<reference evidence="1 2" key="1">
    <citation type="journal article" date="2016" name="Nat. Commun.">
        <title>Thousands of microbial genomes shed light on interconnected biogeochemical processes in an aquifer system.</title>
        <authorList>
            <person name="Anantharaman K."/>
            <person name="Brown C.T."/>
            <person name="Hug L.A."/>
            <person name="Sharon I."/>
            <person name="Castelle C.J."/>
            <person name="Probst A.J."/>
            <person name="Thomas B.C."/>
            <person name="Singh A."/>
            <person name="Wilkins M.J."/>
            <person name="Karaoz U."/>
            <person name="Brodie E.L."/>
            <person name="Williams K.H."/>
            <person name="Hubbard S.S."/>
            <person name="Banfield J.F."/>
        </authorList>
    </citation>
    <scope>NUCLEOTIDE SEQUENCE [LARGE SCALE GENOMIC DNA]</scope>
</reference>
<proteinExistence type="predicted"/>
<dbReference type="Gene3D" id="1.10.3210.10">
    <property type="entry name" value="Hypothetical protein af1432"/>
    <property type="match status" value="1"/>
</dbReference>
<protein>
    <submittedName>
        <fullName evidence="1">Uncharacterized protein</fullName>
    </submittedName>
</protein>
<evidence type="ECO:0000313" key="1">
    <source>
        <dbReference type="EMBL" id="OGY45731.1"/>
    </source>
</evidence>